<accession>A0A3N1ZW45</accession>
<evidence type="ECO:0008006" key="4">
    <source>
        <dbReference type="Google" id="ProtNLM"/>
    </source>
</evidence>
<organism evidence="2 3">
    <name type="scientific">Luteococcus japonicus</name>
    <dbReference type="NCBI Taxonomy" id="33984"/>
    <lineage>
        <taxon>Bacteria</taxon>
        <taxon>Bacillati</taxon>
        <taxon>Actinomycetota</taxon>
        <taxon>Actinomycetes</taxon>
        <taxon>Propionibacteriales</taxon>
        <taxon>Propionibacteriaceae</taxon>
        <taxon>Luteococcus</taxon>
    </lineage>
</organism>
<reference evidence="2 3" key="1">
    <citation type="submission" date="2018-11" db="EMBL/GenBank/DDBJ databases">
        <title>Sequencing the genomes of 1000 actinobacteria strains.</title>
        <authorList>
            <person name="Klenk H.-P."/>
        </authorList>
    </citation>
    <scope>NUCLEOTIDE SEQUENCE [LARGE SCALE GENOMIC DNA]</scope>
    <source>
        <strain evidence="2 3">DSM 10546</strain>
    </source>
</reference>
<dbReference type="NCBIfam" id="NF037970">
    <property type="entry name" value="vanZ_1"/>
    <property type="match status" value="1"/>
</dbReference>
<dbReference type="EMBL" id="RKHG01000001">
    <property type="protein sequence ID" value="ROR54938.1"/>
    <property type="molecule type" value="Genomic_DNA"/>
</dbReference>
<keyword evidence="1" id="KW-0812">Transmembrane</keyword>
<gene>
    <name evidence="2" type="ORF">EDD41_2173</name>
</gene>
<evidence type="ECO:0000256" key="1">
    <source>
        <dbReference type="SAM" id="Phobius"/>
    </source>
</evidence>
<dbReference type="RefSeq" id="WP_123575892.1">
    <property type="nucleotide sequence ID" value="NZ_RKHG01000001.1"/>
</dbReference>
<sequence>MTSSQPPLSMPARPRTVRPVWLTLALAALALQIWLLYSTRPPTPVSFALSDKLVHLCMFGGVAGLFLLAGVQRAGVVGLSVAHAVASEFIQWQLVPGRSGSPLDVAADCLGIALAAWTTPRLGRRCH</sequence>
<evidence type="ECO:0000313" key="3">
    <source>
        <dbReference type="Proteomes" id="UP000275749"/>
    </source>
</evidence>
<feature type="transmembrane region" description="Helical" evidence="1">
    <location>
        <begin position="53"/>
        <end position="71"/>
    </location>
</feature>
<comment type="caution">
    <text evidence="2">The sequence shown here is derived from an EMBL/GenBank/DDBJ whole genome shotgun (WGS) entry which is preliminary data.</text>
</comment>
<proteinExistence type="predicted"/>
<evidence type="ECO:0000313" key="2">
    <source>
        <dbReference type="EMBL" id="ROR54938.1"/>
    </source>
</evidence>
<feature type="transmembrane region" description="Helical" evidence="1">
    <location>
        <begin position="20"/>
        <end position="37"/>
    </location>
</feature>
<dbReference type="AlphaFoldDB" id="A0A3N1ZW45"/>
<protein>
    <recommendedName>
        <fullName evidence="4">VanZ family protein</fullName>
    </recommendedName>
</protein>
<keyword evidence="1" id="KW-1133">Transmembrane helix</keyword>
<name>A0A3N1ZW45_9ACTN</name>
<dbReference type="Proteomes" id="UP000275749">
    <property type="component" value="Unassembled WGS sequence"/>
</dbReference>
<keyword evidence="1" id="KW-0472">Membrane</keyword>